<dbReference type="GO" id="GO:1902936">
    <property type="term" value="F:phosphatidylinositol bisphosphate binding"/>
    <property type="evidence" value="ECO:0007669"/>
    <property type="project" value="TreeGrafter"/>
</dbReference>
<dbReference type="Gene3D" id="1.20.5.1200">
    <property type="entry name" value="Alpha-tocopherol transfer"/>
    <property type="match status" value="1"/>
</dbReference>
<dbReference type="CDD" id="cd00170">
    <property type="entry name" value="SEC14"/>
    <property type="match status" value="1"/>
</dbReference>
<sequence>MLLFTEVSDMSKGQSPASLQCVSEIFVFYKMAQPPFVIETDPPSDEILKIAHDELRETPENIAKGLEELRELLNKDKTMKYEMDDEFLMFFLRPCKFYAQSAYELMKRIADYRAKYKDILYDLLPEQEKDAFTNHNVVNVLTNRDHKGRRVLLVNLGATWNPSKVSADQLLRILYMVHLAAMLEPETQIRGAVVIMDYKGLGMKQIGAMTPAFAMKLMTFIQDAMPLRLKEVHFVNNPMLFNVVWKIIKPLVREKLNKRIHFHGSKMESLHAFIPPTHLPEDYQGNNPPINYTGKDWYPAIEGHVDHIKKWNACGKV</sequence>
<evidence type="ECO:0000313" key="2">
    <source>
        <dbReference type="EMBL" id="KAK9687074.1"/>
    </source>
</evidence>
<dbReference type="SUPFAM" id="SSF46938">
    <property type="entry name" value="CRAL/TRIO N-terminal domain"/>
    <property type="match status" value="1"/>
</dbReference>
<dbReference type="PROSITE" id="PS50191">
    <property type="entry name" value="CRAL_TRIO"/>
    <property type="match status" value="1"/>
</dbReference>
<dbReference type="Pfam" id="PF00650">
    <property type="entry name" value="CRAL_TRIO"/>
    <property type="match status" value="1"/>
</dbReference>
<dbReference type="PANTHER" id="PTHR10174">
    <property type="entry name" value="ALPHA-TOCOPHEROL TRANSFER PROTEIN-RELATED"/>
    <property type="match status" value="1"/>
</dbReference>
<proteinExistence type="predicted"/>
<accession>A0AAW1ICN7</accession>
<dbReference type="InterPro" id="IPR036865">
    <property type="entry name" value="CRAL-TRIO_dom_sf"/>
</dbReference>
<dbReference type="PANTHER" id="PTHR10174:SF212">
    <property type="entry name" value="MIP26555P1"/>
    <property type="match status" value="1"/>
</dbReference>
<reference evidence="2 3" key="1">
    <citation type="journal article" date="2024" name="BMC Genomics">
        <title>De novo assembly and annotation of Popillia japonica's genome with initial clues to its potential as an invasive pest.</title>
        <authorList>
            <person name="Cucini C."/>
            <person name="Boschi S."/>
            <person name="Funari R."/>
            <person name="Cardaioli E."/>
            <person name="Iannotti N."/>
            <person name="Marturano G."/>
            <person name="Paoli F."/>
            <person name="Bruttini M."/>
            <person name="Carapelli A."/>
            <person name="Frati F."/>
            <person name="Nardi F."/>
        </authorList>
    </citation>
    <scope>NUCLEOTIDE SEQUENCE [LARGE SCALE GENOMIC DNA]</scope>
    <source>
        <strain evidence="2">DMR45628</strain>
    </source>
</reference>
<gene>
    <name evidence="2" type="ORF">QE152_g36720</name>
</gene>
<dbReference type="Proteomes" id="UP001458880">
    <property type="component" value="Unassembled WGS sequence"/>
</dbReference>
<dbReference type="GO" id="GO:0016020">
    <property type="term" value="C:membrane"/>
    <property type="evidence" value="ECO:0007669"/>
    <property type="project" value="TreeGrafter"/>
</dbReference>
<dbReference type="InterPro" id="IPR036273">
    <property type="entry name" value="CRAL/TRIO_N_dom_sf"/>
</dbReference>
<evidence type="ECO:0000313" key="3">
    <source>
        <dbReference type="Proteomes" id="UP001458880"/>
    </source>
</evidence>
<organism evidence="2 3">
    <name type="scientific">Popillia japonica</name>
    <name type="common">Japanese beetle</name>
    <dbReference type="NCBI Taxonomy" id="7064"/>
    <lineage>
        <taxon>Eukaryota</taxon>
        <taxon>Metazoa</taxon>
        <taxon>Ecdysozoa</taxon>
        <taxon>Arthropoda</taxon>
        <taxon>Hexapoda</taxon>
        <taxon>Insecta</taxon>
        <taxon>Pterygota</taxon>
        <taxon>Neoptera</taxon>
        <taxon>Endopterygota</taxon>
        <taxon>Coleoptera</taxon>
        <taxon>Polyphaga</taxon>
        <taxon>Scarabaeiformia</taxon>
        <taxon>Scarabaeidae</taxon>
        <taxon>Rutelinae</taxon>
        <taxon>Popillia</taxon>
    </lineage>
</organism>
<dbReference type="SMART" id="SM00516">
    <property type="entry name" value="SEC14"/>
    <property type="match status" value="1"/>
</dbReference>
<dbReference type="EMBL" id="JASPKY010000663">
    <property type="protein sequence ID" value="KAK9687074.1"/>
    <property type="molecule type" value="Genomic_DNA"/>
</dbReference>
<dbReference type="InterPro" id="IPR011074">
    <property type="entry name" value="CRAL/TRIO_N_dom"/>
</dbReference>
<dbReference type="Gene3D" id="1.10.8.20">
    <property type="entry name" value="N-terminal domain of phosphatidylinositol transfer protein sec14p"/>
    <property type="match status" value="1"/>
</dbReference>
<name>A0AAW1ICN7_POPJA</name>
<dbReference type="SUPFAM" id="SSF52087">
    <property type="entry name" value="CRAL/TRIO domain"/>
    <property type="match status" value="1"/>
</dbReference>
<dbReference type="Gene3D" id="3.40.525.10">
    <property type="entry name" value="CRAL-TRIO lipid binding domain"/>
    <property type="match status" value="1"/>
</dbReference>
<feature type="domain" description="CRAL-TRIO" evidence="1">
    <location>
        <begin position="128"/>
        <end position="291"/>
    </location>
</feature>
<protein>
    <submittedName>
        <fullName evidence="2">CRAL/TRIO domain</fullName>
    </submittedName>
</protein>
<dbReference type="PRINTS" id="PR00180">
    <property type="entry name" value="CRETINALDHBP"/>
</dbReference>
<comment type="caution">
    <text evidence="2">The sequence shown here is derived from an EMBL/GenBank/DDBJ whole genome shotgun (WGS) entry which is preliminary data.</text>
</comment>
<keyword evidence="3" id="KW-1185">Reference proteome</keyword>
<dbReference type="InterPro" id="IPR001251">
    <property type="entry name" value="CRAL-TRIO_dom"/>
</dbReference>
<dbReference type="SMART" id="SM01100">
    <property type="entry name" value="CRAL_TRIO_N"/>
    <property type="match status" value="1"/>
</dbReference>
<dbReference type="AlphaFoldDB" id="A0AAW1ICN7"/>
<evidence type="ECO:0000259" key="1">
    <source>
        <dbReference type="PROSITE" id="PS50191"/>
    </source>
</evidence>